<dbReference type="GO" id="GO:0005524">
    <property type="term" value="F:ATP binding"/>
    <property type="evidence" value="ECO:0007669"/>
    <property type="project" value="UniProtKB-KW"/>
</dbReference>
<evidence type="ECO:0000313" key="12">
    <source>
        <dbReference type="Proteomes" id="UP000549394"/>
    </source>
</evidence>
<evidence type="ECO:0000259" key="10">
    <source>
        <dbReference type="PROSITE" id="PS50929"/>
    </source>
</evidence>
<keyword evidence="2" id="KW-0813">Transport</keyword>
<dbReference type="AlphaFoldDB" id="A0A7I8VSP8"/>
<dbReference type="Proteomes" id="UP000549394">
    <property type="component" value="Unassembled WGS sequence"/>
</dbReference>
<feature type="domain" description="ABC transporter" evidence="9">
    <location>
        <begin position="846"/>
        <end position="1070"/>
    </location>
</feature>
<feature type="transmembrane region" description="Helical" evidence="8">
    <location>
        <begin position="447"/>
        <end position="473"/>
    </location>
</feature>
<dbReference type="PROSITE" id="PS50893">
    <property type="entry name" value="ABC_TRANSPORTER_2"/>
    <property type="match status" value="2"/>
</dbReference>
<organism evidence="11 12">
    <name type="scientific">Dimorphilus gyrociliatus</name>
    <dbReference type="NCBI Taxonomy" id="2664684"/>
    <lineage>
        <taxon>Eukaryota</taxon>
        <taxon>Metazoa</taxon>
        <taxon>Spiralia</taxon>
        <taxon>Lophotrochozoa</taxon>
        <taxon>Annelida</taxon>
        <taxon>Polychaeta</taxon>
        <taxon>Polychaeta incertae sedis</taxon>
        <taxon>Dinophilidae</taxon>
        <taxon>Dimorphilus</taxon>
    </lineage>
</organism>
<dbReference type="PANTHER" id="PTHR24223">
    <property type="entry name" value="ATP-BINDING CASSETTE SUB-FAMILY C"/>
    <property type="match status" value="1"/>
</dbReference>
<dbReference type="InterPro" id="IPR050173">
    <property type="entry name" value="ABC_transporter_C-like"/>
</dbReference>
<proteinExistence type="predicted"/>
<dbReference type="GO" id="GO:0016020">
    <property type="term" value="C:membrane"/>
    <property type="evidence" value="ECO:0007669"/>
    <property type="project" value="UniProtKB-SubCell"/>
</dbReference>
<evidence type="ECO:0000256" key="4">
    <source>
        <dbReference type="ARBA" id="ARBA00022741"/>
    </source>
</evidence>
<dbReference type="EMBL" id="CAJFCJ010000010">
    <property type="protein sequence ID" value="CAD5119334.1"/>
    <property type="molecule type" value="Genomic_DNA"/>
</dbReference>
<feature type="transmembrane region" description="Helical" evidence="8">
    <location>
        <begin position="6"/>
        <end position="29"/>
    </location>
</feature>
<keyword evidence="6 8" id="KW-1133">Transmembrane helix</keyword>
<keyword evidence="5" id="KW-0067">ATP-binding</keyword>
<dbReference type="PROSITE" id="PS50929">
    <property type="entry name" value="ABC_TM1F"/>
    <property type="match status" value="1"/>
</dbReference>
<feature type="transmembrane region" description="Helical" evidence="8">
    <location>
        <begin position="341"/>
        <end position="363"/>
    </location>
</feature>
<dbReference type="SUPFAM" id="SSF52540">
    <property type="entry name" value="P-loop containing nucleoside triphosphate hydrolases"/>
    <property type="match status" value="2"/>
</dbReference>
<evidence type="ECO:0000256" key="6">
    <source>
        <dbReference type="ARBA" id="ARBA00022989"/>
    </source>
</evidence>
<dbReference type="Gene3D" id="3.40.50.300">
    <property type="entry name" value="P-loop containing nucleotide triphosphate hydrolases"/>
    <property type="match status" value="2"/>
</dbReference>
<dbReference type="InterPro" id="IPR011527">
    <property type="entry name" value="ABC1_TM_dom"/>
</dbReference>
<comment type="caution">
    <text evidence="11">The sequence shown here is derived from an EMBL/GenBank/DDBJ whole genome shotgun (WGS) entry which is preliminary data.</text>
</comment>
<reference evidence="11 12" key="1">
    <citation type="submission" date="2020-08" db="EMBL/GenBank/DDBJ databases">
        <authorList>
            <person name="Hejnol A."/>
        </authorList>
    </citation>
    <scope>NUCLEOTIDE SEQUENCE [LARGE SCALE GENOMIC DNA]</scope>
</reference>
<feature type="domain" description="ABC transmembrane type-1" evidence="10">
    <location>
        <begin position="333"/>
        <end position="475"/>
    </location>
</feature>
<evidence type="ECO:0000256" key="3">
    <source>
        <dbReference type="ARBA" id="ARBA00022692"/>
    </source>
</evidence>
<feature type="transmembrane region" description="Helical" evidence="8">
    <location>
        <begin position="369"/>
        <end position="389"/>
    </location>
</feature>
<dbReference type="InterPro" id="IPR010876">
    <property type="entry name" value="C1orf43"/>
</dbReference>
<protein>
    <submittedName>
        <fullName evidence="11">DgyrCDS7954</fullName>
    </submittedName>
</protein>
<dbReference type="GO" id="GO:0140359">
    <property type="term" value="F:ABC-type transporter activity"/>
    <property type="evidence" value="ECO:0007669"/>
    <property type="project" value="InterPro"/>
</dbReference>
<dbReference type="InterPro" id="IPR027417">
    <property type="entry name" value="P-loop_NTPase"/>
</dbReference>
<dbReference type="InterPro" id="IPR003439">
    <property type="entry name" value="ABC_transporter-like_ATP-bd"/>
</dbReference>
<comment type="subcellular location">
    <subcellularLocation>
        <location evidence="1">Membrane</location>
    </subcellularLocation>
</comment>
<dbReference type="Pfam" id="PF00005">
    <property type="entry name" value="ABC_tran"/>
    <property type="match status" value="1"/>
</dbReference>
<dbReference type="SUPFAM" id="SSF90123">
    <property type="entry name" value="ABC transporter transmembrane region"/>
    <property type="match status" value="1"/>
</dbReference>
<name>A0A7I8VSP8_9ANNE</name>
<evidence type="ECO:0000313" key="11">
    <source>
        <dbReference type="EMBL" id="CAD5119334.1"/>
    </source>
</evidence>
<feature type="domain" description="ABC transporter" evidence="9">
    <location>
        <begin position="553"/>
        <end position="773"/>
    </location>
</feature>
<dbReference type="Pfam" id="PF07406">
    <property type="entry name" value="NICE-3"/>
    <property type="match status" value="1"/>
</dbReference>
<evidence type="ECO:0000259" key="9">
    <source>
        <dbReference type="PROSITE" id="PS50893"/>
    </source>
</evidence>
<dbReference type="Gene3D" id="1.20.1560.10">
    <property type="entry name" value="ABC transporter type 1, transmembrane domain"/>
    <property type="match status" value="1"/>
</dbReference>
<evidence type="ECO:0000256" key="8">
    <source>
        <dbReference type="SAM" id="Phobius"/>
    </source>
</evidence>
<evidence type="ECO:0000256" key="7">
    <source>
        <dbReference type="ARBA" id="ARBA00023136"/>
    </source>
</evidence>
<keyword evidence="3 8" id="KW-0812">Transmembrane</keyword>
<sequence length="1082" mass="124960">MDLKSVSIKIVLIFFAFGIVLTVVLLLFLKRQIIRYKLRGKGSHEPIGSSVPKKLKRDIAEKINKILSIKCELPLLSPRLERKLILIDRTHYYYRMKAVDSVRFLDAALRESGMKKRMPGSNIREYLLECRKNGPLASVSINDIDLFYSSYEHARYDPKDFLQVEYAGFQALLMYLISSAKKHSTVQAVPVRTSDITSEADANEETFLLKRPTSTSTSFSGEPKESSMVSELSEKHATEENIETMGIFKHAVDFSSKPNCLSRITSWWLGDLMQKAHFDRLEEKDIKGIPIHYESKYLYMLIKKRDYSKQILKIQTFSDENGIEDVIGMISCDSEHIQNSILLCFQLLTFPLTFTGVFFINYYLMGNAAILIIPLTVLLILWICIITTLEDDVFNDKRAFEESTVQYVKNALLNIEIVKMYLWEKPLLMFISNKRIREVEEMFMSRILLALYNSLLFISSRGVLLLTVLYMSYFIDINFHVTDIFRILLSLSILQQTGFKYFHTGLASLFKTLRWLKTINAFLQEDEYNSSVHDMIGANGLFDMQMNEEILNINNLNIVQTPYMTNILTNITFSLVQGEQLILTGNSLSGKSLLLKSILYEVDFTANGLMVNGSISYLSQNDGVLNQSIKDNILFGNSYDHEKFWKVIESCQLFKDIFHLSNQENTIIGGYTNEITKEQEKKILIARTVYQDAQIYLVDEPFEHLNINDSKAILKECFNSFMQGSTIIIATKYLQVVEKAERCMFLEAGRIIYDGPLNDKSKTIFQSEMEPVPPCGNNDLICGHIRYDIAKTSNLMESTFTIIKGWVELTKATSSLDRINHFFKYPTEPDVNRPHQYYLNYHNYQLVVKNLSLYISDEKQGLEDLNFEIHKNQHVCFINVSKDVNYNSILKSAFFRLYSGDGQILMNGLDLTSLELSIARSRFNIIPQKSLILSDTLRRNIDPFNFFTDDEILYSMRQVGLNKRLEDLNEDLNENLEFGEAKLISICRALIYRETIVIYEATYDNAINSHIYSLFQEIFRDRLVIILTNSVINTSHFDKVYVIDNGKIVEDGYPKLLLKQEGIYKKLLKNTFEKVKTKNTEK</sequence>
<keyword evidence="7 8" id="KW-0472">Membrane</keyword>
<accession>A0A7I8VSP8</accession>
<evidence type="ECO:0000256" key="5">
    <source>
        <dbReference type="ARBA" id="ARBA00022840"/>
    </source>
</evidence>
<dbReference type="OrthoDB" id="5960253at2759"/>
<keyword evidence="12" id="KW-1185">Reference proteome</keyword>
<evidence type="ECO:0000256" key="1">
    <source>
        <dbReference type="ARBA" id="ARBA00004370"/>
    </source>
</evidence>
<evidence type="ECO:0000256" key="2">
    <source>
        <dbReference type="ARBA" id="ARBA00022448"/>
    </source>
</evidence>
<dbReference type="GO" id="GO:0016887">
    <property type="term" value="F:ATP hydrolysis activity"/>
    <property type="evidence" value="ECO:0007669"/>
    <property type="project" value="InterPro"/>
</dbReference>
<dbReference type="InterPro" id="IPR036640">
    <property type="entry name" value="ABC1_TM_sf"/>
</dbReference>
<gene>
    <name evidence="11" type="ORF">DGYR_LOCUS7589</name>
</gene>
<dbReference type="InterPro" id="IPR003593">
    <property type="entry name" value="AAA+_ATPase"/>
</dbReference>
<dbReference type="SMART" id="SM00382">
    <property type="entry name" value="AAA"/>
    <property type="match status" value="1"/>
</dbReference>
<keyword evidence="4" id="KW-0547">Nucleotide-binding</keyword>